<comment type="caution">
    <text evidence="1">The sequence shown here is derived from an EMBL/GenBank/DDBJ whole genome shotgun (WGS) entry which is preliminary data.</text>
</comment>
<name>A0A955I0U9_9BACT</name>
<reference evidence="1" key="2">
    <citation type="journal article" date="2021" name="Microbiome">
        <title>Successional dynamics and alternative stable states in a saline activated sludge microbial community over 9 years.</title>
        <authorList>
            <person name="Wang Y."/>
            <person name="Ye J."/>
            <person name="Ju F."/>
            <person name="Liu L."/>
            <person name="Boyd J.A."/>
            <person name="Deng Y."/>
            <person name="Parks D.H."/>
            <person name="Jiang X."/>
            <person name="Yin X."/>
            <person name="Woodcroft B.J."/>
            <person name="Tyson G.W."/>
            <person name="Hugenholtz P."/>
            <person name="Polz M.F."/>
            <person name="Zhang T."/>
        </authorList>
    </citation>
    <scope>NUCLEOTIDE SEQUENCE</scope>
    <source>
        <strain evidence="1">HKST-UBA17</strain>
    </source>
</reference>
<dbReference type="SUPFAM" id="SSF52540">
    <property type="entry name" value="P-loop containing nucleoside triphosphate hydrolases"/>
    <property type="match status" value="1"/>
</dbReference>
<evidence type="ECO:0000313" key="1">
    <source>
        <dbReference type="EMBL" id="MCA9376945.1"/>
    </source>
</evidence>
<gene>
    <name evidence="1" type="ORF">KC685_03440</name>
</gene>
<dbReference type="Proteomes" id="UP000741282">
    <property type="component" value="Unassembled WGS sequence"/>
</dbReference>
<dbReference type="EMBL" id="JAGQLN010000012">
    <property type="protein sequence ID" value="MCA9376945.1"/>
    <property type="molecule type" value="Genomic_DNA"/>
</dbReference>
<sequence length="143" mass="15996">MENLIEEYGLVESSFHYDNLYGLPARSLETSMNTGPGLPVIRTDVHGVETIRKEFSDQNLLVIALIPDNWEQIVSAIQGREGGEAVADMIMRRINEDEANIARLVKLANYIIRNTRKEVNGLPELSHTVSLLRMLIGFATDAT</sequence>
<dbReference type="InterPro" id="IPR027417">
    <property type="entry name" value="P-loop_NTPase"/>
</dbReference>
<reference evidence="1" key="1">
    <citation type="submission" date="2020-04" db="EMBL/GenBank/DDBJ databases">
        <authorList>
            <person name="Zhang T."/>
        </authorList>
    </citation>
    <scope>NUCLEOTIDE SEQUENCE</scope>
    <source>
        <strain evidence="1">HKST-UBA17</strain>
    </source>
</reference>
<proteinExistence type="predicted"/>
<organism evidence="1 2">
    <name type="scientific">Candidatus Dojkabacteria bacterium</name>
    <dbReference type="NCBI Taxonomy" id="2099670"/>
    <lineage>
        <taxon>Bacteria</taxon>
        <taxon>Candidatus Dojkabacteria</taxon>
    </lineage>
</organism>
<protein>
    <submittedName>
        <fullName evidence="1">Uncharacterized protein</fullName>
    </submittedName>
</protein>
<dbReference type="Gene3D" id="3.40.50.300">
    <property type="entry name" value="P-loop containing nucleotide triphosphate hydrolases"/>
    <property type="match status" value="1"/>
</dbReference>
<dbReference type="AlphaFoldDB" id="A0A955I0U9"/>
<evidence type="ECO:0000313" key="2">
    <source>
        <dbReference type="Proteomes" id="UP000741282"/>
    </source>
</evidence>
<accession>A0A955I0U9</accession>